<keyword evidence="7" id="KW-0472">Membrane</keyword>
<dbReference type="InterPro" id="IPR052029">
    <property type="entry name" value="PpiD_chaperone"/>
</dbReference>
<protein>
    <recommendedName>
        <fullName evidence="2">Parvulin-like PPIase</fullName>
    </recommendedName>
    <alternativeName>
        <fullName evidence="9">Peptidyl-prolyl cis-trans isomerase plp</fullName>
    </alternativeName>
    <alternativeName>
        <fullName evidence="12">Periplasmic chaperone PpiD</fullName>
    </alternativeName>
    <alternativeName>
        <fullName evidence="13">Periplasmic folding chaperone</fullName>
    </alternativeName>
    <alternativeName>
        <fullName evidence="10">Rotamase plp</fullName>
    </alternativeName>
</protein>
<comment type="caution">
    <text evidence="15">The sequence shown here is derived from an EMBL/GenBank/DDBJ whole genome shotgun (WGS) entry which is preliminary data.</text>
</comment>
<dbReference type="PANTHER" id="PTHR47529:SF1">
    <property type="entry name" value="PERIPLASMIC CHAPERONE PPID"/>
    <property type="match status" value="1"/>
</dbReference>
<dbReference type="EMBL" id="BAABBM010000001">
    <property type="protein sequence ID" value="GAA3888948.1"/>
    <property type="molecule type" value="Genomic_DNA"/>
</dbReference>
<evidence type="ECO:0000256" key="6">
    <source>
        <dbReference type="ARBA" id="ARBA00022989"/>
    </source>
</evidence>
<evidence type="ECO:0000256" key="7">
    <source>
        <dbReference type="ARBA" id="ARBA00023136"/>
    </source>
</evidence>
<dbReference type="SUPFAM" id="SSF54534">
    <property type="entry name" value="FKBP-like"/>
    <property type="match status" value="1"/>
</dbReference>
<gene>
    <name evidence="15" type="ORF">GCM10022276_05050</name>
</gene>
<dbReference type="SUPFAM" id="SSF109998">
    <property type="entry name" value="Triger factor/SurA peptide-binding domain-like"/>
    <property type="match status" value="1"/>
</dbReference>
<dbReference type="InterPro" id="IPR027304">
    <property type="entry name" value="Trigger_fact/SurA_dom_sf"/>
</dbReference>
<dbReference type="InterPro" id="IPR046357">
    <property type="entry name" value="PPIase_dom_sf"/>
</dbReference>
<evidence type="ECO:0000256" key="12">
    <source>
        <dbReference type="ARBA" id="ARBA00040743"/>
    </source>
</evidence>
<evidence type="ECO:0000256" key="1">
    <source>
        <dbReference type="ARBA" id="ARBA00004382"/>
    </source>
</evidence>
<evidence type="ECO:0000256" key="2">
    <source>
        <dbReference type="ARBA" id="ARBA00018370"/>
    </source>
</evidence>
<evidence type="ECO:0000256" key="10">
    <source>
        <dbReference type="ARBA" id="ARBA00031484"/>
    </source>
</evidence>
<evidence type="ECO:0000313" key="15">
    <source>
        <dbReference type="EMBL" id="GAA3888948.1"/>
    </source>
</evidence>
<keyword evidence="5" id="KW-0812">Transmembrane</keyword>
<dbReference type="Proteomes" id="UP001500827">
    <property type="component" value="Unassembled WGS sequence"/>
</dbReference>
<evidence type="ECO:0000313" key="16">
    <source>
        <dbReference type="Proteomes" id="UP001500827"/>
    </source>
</evidence>
<keyword evidence="16" id="KW-1185">Reference proteome</keyword>
<keyword evidence="3" id="KW-1003">Cell membrane</keyword>
<organism evidence="15 16">
    <name type="scientific">Sphingomonas limnosediminicola</name>
    <dbReference type="NCBI Taxonomy" id="940133"/>
    <lineage>
        <taxon>Bacteria</taxon>
        <taxon>Pseudomonadati</taxon>
        <taxon>Pseudomonadota</taxon>
        <taxon>Alphaproteobacteria</taxon>
        <taxon>Sphingomonadales</taxon>
        <taxon>Sphingomonadaceae</taxon>
        <taxon>Sphingomonas</taxon>
    </lineage>
</organism>
<sequence>MLTFFRRVSKSKVGTWIMAAVLIAILAGFAASDISNFGSGKIGFGMGADTLASVGDQRVTEREMSEAMQKRLQNVREQNPAADYSTIARDFDEILALLIDQRSLIAFGDKFGFPLSKKLLDGQIAQLPGVKGLDGKVSAASYQTFLQRQQMTDAQVRQLLASGLFQQLILSPVASNARLSVGMATPYASMMLESREGEAAAVPIEPFKAGLKATDADVQQFYAANRNHYMIPEQRALRFAIIGPEQVSGIAATDQEITDYYNKNQAIYGSRETRNLSQVVVPDQATANGIATRAKGGATLAAAAAPAGSNAAVTALADQTRQAYASVAGDKAATAVFGAASGSVVGPVQSEFGWVVVKVESVKSASGKTLAAAHDEIGARLVADKRKAAIEDMVDKIQNAIDDGSNFVEAAGKAKAPVTTTPLIVANGSSLADPRFKIAPELAPAVKTGFEIAPNDPPEIVSLGDKGYAVVSPGQVVAAAPAPLASIRDRVAADWLDQQAFKRAKIAADGIAAKAASGASLADAIKQAGVALPAARPVAARRIQIATAQGQVPPALKMLFTFGQGKAKALPDPQGRGFYIVKVTKIVPGNATLQPGLISQMQRELREELSEDYARQFVAAIKAELKAKKNDSAIQTMKTRLLTSGN</sequence>
<evidence type="ECO:0000256" key="9">
    <source>
        <dbReference type="ARBA" id="ARBA00030642"/>
    </source>
</evidence>
<proteinExistence type="inferred from homology"/>
<reference evidence="16" key="1">
    <citation type="journal article" date="2019" name="Int. J. Syst. Evol. Microbiol.">
        <title>The Global Catalogue of Microorganisms (GCM) 10K type strain sequencing project: providing services to taxonomists for standard genome sequencing and annotation.</title>
        <authorList>
            <consortium name="The Broad Institute Genomics Platform"/>
            <consortium name="The Broad Institute Genome Sequencing Center for Infectious Disease"/>
            <person name="Wu L."/>
            <person name="Ma J."/>
        </authorList>
    </citation>
    <scope>NUCLEOTIDE SEQUENCE [LARGE SCALE GENOMIC DNA]</scope>
    <source>
        <strain evidence="16">JCM 17543</strain>
    </source>
</reference>
<keyword evidence="6" id="KW-1133">Transmembrane helix</keyword>
<evidence type="ECO:0000256" key="13">
    <source>
        <dbReference type="ARBA" id="ARBA00042775"/>
    </source>
</evidence>
<dbReference type="InterPro" id="IPR000297">
    <property type="entry name" value="PPIase_PpiC"/>
</dbReference>
<evidence type="ECO:0000256" key="11">
    <source>
        <dbReference type="ARBA" id="ARBA00038408"/>
    </source>
</evidence>
<name>A0ABP7KYI4_9SPHN</name>
<dbReference type="RefSeq" id="WP_344698124.1">
    <property type="nucleotide sequence ID" value="NZ_BAABBM010000001.1"/>
</dbReference>
<comment type="subcellular location">
    <subcellularLocation>
        <location evidence="1">Cell inner membrane</location>
        <topology evidence="1">Single-pass type II membrane protein</topology>
        <orientation evidence="1">Periplasmic side</orientation>
    </subcellularLocation>
</comment>
<evidence type="ECO:0000256" key="5">
    <source>
        <dbReference type="ARBA" id="ARBA00022692"/>
    </source>
</evidence>
<comment type="similarity">
    <text evidence="11">Belongs to the PpiD chaperone family.</text>
</comment>
<keyword evidence="4" id="KW-0997">Cell inner membrane</keyword>
<dbReference type="PANTHER" id="PTHR47529">
    <property type="entry name" value="PEPTIDYL-PROLYL CIS-TRANS ISOMERASE D"/>
    <property type="match status" value="1"/>
</dbReference>
<dbReference type="Gene3D" id="3.10.50.40">
    <property type="match status" value="1"/>
</dbReference>
<accession>A0ABP7KYI4</accession>
<evidence type="ECO:0000256" key="4">
    <source>
        <dbReference type="ARBA" id="ARBA00022519"/>
    </source>
</evidence>
<evidence type="ECO:0000256" key="3">
    <source>
        <dbReference type="ARBA" id="ARBA00022475"/>
    </source>
</evidence>
<feature type="domain" description="PpiC" evidence="14">
    <location>
        <begin position="253"/>
        <end position="374"/>
    </location>
</feature>
<evidence type="ECO:0000259" key="14">
    <source>
        <dbReference type="Pfam" id="PF13145"/>
    </source>
</evidence>
<dbReference type="Pfam" id="PF13145">
    <property type="entry name" value="Rotamase_2"/>
    <property type="match status" value="1"/>
</dbReference>
<evidence type="ECO:0000256" key="8">
    <source>
        <dbReference type="ARBA" id="ARBA00023186"/>
    </source>
</evidence>
<dbReference type="Pfam" id="PF13624">
    <property type="entry name" value="SurA_N_3"/>
    <property type="match status" value="1"/>
</dbReference>
<keyword evidence="8" id="KW-0143">Chaperone</keyword>